<dbReference type="EMBL" id="CP034206">
    <property type="protein sequence ID" value="QBZ58178.1"/>
    <property type="molecule type" value="Genomic_DNA"/>
</dbReference>
<dbReference type="VEuPathDB" id="FungiDB:M_BR32_EuGene_00121281"/>
<feature type="region of interest" description="Disordered" evidence="1">
    <location>
        <begin position="183"/>
        <end position="291"/>
    </location>
</feature>
<sequence>METSHQPTTPAADRSTERPWQIRETEDIDHDVRQPISEIPRIREHLATEIETGANPQAEGTNSTTLLHTMFHLLDSIEMWLEVAAQQKHPGFEGGRQRSDRRATLPASMTLQVPPGPAPGATHPPFSPTRTVFSAAASSIQGNRPRPSEYERSMVDLRRSFGLAASRSDLIDDGMPWSGLGINRQHTPTLPRVSEDVDQEPSVAPKVRRRRTMGAMPEERPEPLKMRPSAQEPGQAHVPIVVKVSSRPPNPRRASASVRPKPVRKEGSARTSPSRSNKESRSRRPPSVTSMQSIRAEYAELVSLIVHNWRQSLLLKLETAKERYRVRAEVPPPVHPEAERQRRRLAEKPLPSLPSSPTSSTSEAKPAPAPKRKTRPPIRRRPQSAYV</sequence>
<feature type="region of interest" description="Disordered" evidence="1">
    <location>
        <begin position="1"/>
        <end position="29"/>
    </location>
</feature>
<evidence type="ECO:0000313" key="2">
    <source>
        <dbReference type="EMBL" id="QBZ58178.1"/>
    </source>
</evidence>
<gene>
    <name evidence="2" type="ORF">PoMZ_03121</name>
</gene>
<evidence type="ECO:0000313" key="3">
    <source>
        <dbReference type="Proteomes" id="UP000294847"/>
    </source>
</evidence>
<feature type="region of interest" description="Disordered" evidence="1">
    <location>
        <begin position="331"/>
        <end position="387"/>
    </location>
</feature>
<protein>
    <submittedName>
        <fullName evidence="2">Uncharacterized protein</fullName>
    </submittedName>
</protein>
<dbReference type="Proteomes" id="UP000294847">
    <property type="component" value="Chromosome 3"/>
</dbReference>
<proteinExistence type="predicted"/>
<reference evidence="2 3" key="1">
    <citation type="journal article" date="2019" name="Mol. Biol. Evol.">
        <title>Blast fungal genomes show frequent chromosomal changes, gene gains and losses, and effector gene turnover.</title>
        <authorList>
            <person name="Gomez Luciano L.B."/>
            <person name="Jason Tsai I."/>
            <person name="Chuma I."/>
            <person name="Tosa Y."/>
            <person name="Chen Y.H."/>
            <person name="Li J.Y."/>
            <person name="Li M.Y."/>
            <person name="Jade Lu M.Y."/>
            <person name="Nakayashiki H."/>
            <person name="Li W.H."/>
        </authorList>
    </citation>
    <scope>NUCLEOTIDE SEQUENCE [LARGE SCALE GENOMIC DNA]</scope>
    <source>
        <strain evidence="2">MZ5-1-6</strain>
    </source>
</reference>
<feature type="compositionally biased region" description="Basic residues" evidence="1">
    <location>
        <begin position="370"/>
        <end position="387"/>
    </location>
</feature>
<feature type="compositionally biased region" description="Basic and acidic residues" evidence="1">
    <location>
        <begin position="14"/>
        <end position="29"/>
    </location>
</feature>
<dbReference type="AlphaFoldDB" id="A0A4P7N6F5"/>
<feature type="compositionally biased region" description="Basic and acidic residues" evidence="1">
    <location>
        <begin position="336"/>
        <end position="347"/>
    </location>
</feature>
<accession>A0A4P7N6F5</accession>
<organism evidence="2 3">
    <name type="scientific">Pyricularia oryzae</name>
    <name type="common">Rice blast fungus</name>
    <name type="synonym">Magnaporthe oryzae</name>
    <dbReference type="NCBI Taxonomy" id="318829"/>
    <lineage>
        <taxon>Eukaryota</taxon>
        <taxon>Fungi</taxon>
        <taxon>Dikarya</taxon>
        <taxon>Ascomycota</taxon>
        <taxon>Pezizomycotina</taxon>
        <taxon>Sordariomycetes</taxon>
        <taxon>Sordariomycetidae</taxon>
        <taxon>Magnaporthales</taxon>
        <taxon>Pyriculariaceae</taxon>
        <taxon>Pyricularia</taxon>
    </lineage>
</organism>
<feature type="compositionally biased region" description="Low complexity" evidence="1">
    <location>
        <begin position="348"/>
        <end position="366"/>
    </location>
</feature>
<name>A0A4P7N6F5_PYROR</name>
<evidence type="ECO:0000256" key="1">
    <source>
        <dbReference type="SAM" id="MobiDB-lite"/>
    </source>
</evidence>